<evidence type="ECO:0000313" key="2">
    <source>
        <dbReference type="Proteomes" id="UP001140234"/>
    </source>
</evidence>
<name>A0ACC1JPF0_9FUNG</name>
<proteinExistence type="predicted"/>
<keyword evidence="2" id="KW-1185">Reference proteome</keyword>
<sequence>LLPPRDATDSPRRARLRPDQPHIDCAEQPLADRYIRRRPQPAGAPRRAPGRPHGPDRAQGRRAARRRRPRQPQRAAHRLGGADVQSGCGRHDRARKRAQRDRLAQVQGVLDPRRHLRLAVRRRGARKVAAAAARIPGQPPPPRLWLPHPGPGRRQARADRSRCRPRTRRLHRRRPATPPHVADQDQAAPRLGPRAPRRHPRHRRSAAPV</sequence>
<organism evidence="1 2">
    <name type="scientific">Coemansia nantahalensis</name>
    <dbReference type="NCBI Taxonomy" id="2789366"/>
    <lineage>
        <taxon>Eukaryota</taxon>
        <taxon>Fungi</taxon>
        <taxon>Fungi incertae sedis</taxon>
        <taxon>Zoopagomycota</taxon>
        <taxon>Kickxellomycotina</taxon>
        <taxon>Kickxellomycetes</taxon>
        <taxon>Kickxellales</taxon>
        <taxon>Kickxellaceae</taxon>
        <taxon>Coemansia</taxon>
    </lineage>
</organism>
<feature type="non-terminal residue" evidence="1">
    <location>
        <position position="209"/>
    </location>
</feature>
<reference evidence="1" key="1">
    <citation type="submission" date="2022-07" db="EMBL/GenBank/DDBJ databases">
        <title>Phylogenomic reconstructions and comparative analyses of Kickxellomycotina fungi.</title>
        <authorList>
            <person name="Reynolds N.K."/>
            <person name="Stajich J.E."/>
            <person name="Barry K."/>
            <person name="Grigoriev I.V."/>
            <person name="Crous P."/>
            <person name="Smith M.E."/>
        </authorList>
    </citation>
    <scope>NUCLEOTIDE SEQUENCE</scope>
    <source>
        <strain evidence="1">CBS 109366</strain>
    </source>
</reference>
<protein>
    <submittedName>
        <fullName evidence="1">Uncharacterized protein</fullName>
    </submittedName>
</protein>
<dbReference type="Proteomes" id="UP001140234">
    <property type="component" value="Unassembled WGS sequence"/>
</dbReference>
<gene>
    <name evidence="1" type="ORF">IWQ57_005061</name>
</gene>
<feature type="non-terminal residue" evidence="1">
    <location>
        <position position="1"/>
    </location>
</feature>
<accession>A0ACC1JPF0</accession>
<comment type="caution">
    <text evidence="1">The sequence shown here is derived from an EMBL/GenBank/DDBJ whole genome shotgun (WGS) entry which is preliminary data.</text>
</comment>
<evidence type="ECO:0000313" key="1">
    <source>
        <dbReference type="EMBL" id="KAJ2764713.1"/>
    </source>
</evidence>
<dbReference type="EMBL" id="JANBUJ010002252">
    <property type="protein sequence ID" value="KAJ2764713.1"/>
    <property type="molecule type" value="Genomic_DNA"/>
</dbReference>